<name>K5W0I4_PHACS</name>
<dbReference type="AlphaFoldDB" id="K5W0I4"/>
<evidence type="ECO:0000313" key="3">
    <source>
        <dbReference type="Proteomes" id="UP000008370"/>
    </source>
</evidence>
<evidence type="ECO:0000256" key="1">
    <source>
        <dbReference type="SAM" id="SignalP"/>
    </source>
</evidence>
<protein>
    <submittedName>
        <fullName evidence="2">Uncharacterized protein</fullName>
    </submittedName>
</protein>
<dbReference type="STRING" id="650164.K5W0I4"/>
<keyword evidence="3" id="KW-1185">Reference proteome</keyword>
<proteinExistence type="predicted"/>
<organism evidence="2 3">
    <name type="scientific">Phanerochaete carnosa (strain HHB-10118-sp)</name>
    <name type="common">White-rot fungus</name>
    <name type="synonym">Peniophora carnosa</name>
    <dbReference type="NCBI Taxonomy" id="650164"/>
    <lineage>
        <taxon>Eukaryota</taxon>
        <taxon>Fungi</taxon>
        <taxon>Dikarya</taxon>
        <taxon>Basidiomycota</taxon>
        <taxon>Agaricomycotina</taxon>
        <taxon>Agaricomycetes</taxon>
        <taxon>Polyporales</taxon>
        <taxon>Phanerochaetaceae</taxon>
        <taxon>Phanerochaete</taxon>
    </lineage>
</organism>
<dbReference type="KEGG" id="pco:PHACADRAFT_198429"/>
<accession>K5W0I4</accession>
<gene>
    <name evidence="2" type="ORF">PHACADRAFT_198429</name>
</gene>
<sequence>MFSVTTFFTCIFALFVLSSVSSAIPHPGDGPLRSRQAAVPQFPAQPPSCPLCEQGFPGIDSCAQAAPVLANVSMILFNPGAFIDVIKCACTDTFQSAYPQCVDCFEKTNQTSFLNTTNAPAVVNGIRDICSLASIFVGGAPSADGEITPTSSVASPTPTAKTGDAHVLRSSIFASVASLVLALTALF</sequence>
<evidence type="ECO:0000313" key="2">
    <source>
        <dbReference type="EMBL" id="EKM52374.1"/>
    </source>
</evidence>
<keyword evidence="1" id="KW-0732">Signal</keyword>
<dbReference type="HOGENOM" id="CLU_114237_0_0_1"/>
<dbReference type="EMBL" id="JH930475">
    <property type="protein sequence ID" value="EKM52374.1"/>
    <property type="molecule type" value="Genomic_DNA"/>
</dbReference>
<dbReference type="InParanoid" id="K5W0I4"/>
<dbReference type="RefSeq" id="XP_007398721.1">
    <property type="nucleotide sequence ID" value="XM_007398659.1"/>
</dbReference>
<dbReference type="GeneID" id="18911332"/>
<reference evidence="2 3" key="1">
    <citation type="journal article" date="2012" name="BMC Genomics">
        <title>Comparative genomics of the white-rot fungi, Phanerochaete carnosa and P. chrysosporium, to elucidate the genetic basis of the distinct wood types they colonize.</title>
        <authorList>
            <person name="Suzuki H."/>
            <person name="MacDonald J."/>
            <person name="Syed K."/>
            <person name="Salamov A."/>
            <person name="Hori C."/>
            <person name="Aerts A."/>
            <person name="Henrissat B."/>
            <person name="Wiebenga A."/>
            <person name="vanKuyk P.A."/>
            <person name="Barry K."/>
            <person name="Lindquist E."/>
            <person name="LaButti K."/>
            <person name="Lapidus A."/>
            <person name="Lucas S."/>
            <person name="Coutinho P."/>
            <person name="Gong Y."/>
            <person name="Samejima M."/>
            <person name="Mahadevan R."/>
            <person name="Abou-Zaid M."/>
            <person name="de Vries R.P."/>
            <person name="Igarashi K."/>
            <person name="Yadav J.S."/>
            <person name="Grigoriev I.V."/>
            <person name="Master E.R."/>
        </authorList>
    </citation>
    <scope>NUCLEOTIDE SEQUENCE [LARGE SCALE GENOMIC DNA]</scope>
    <source>
        <strain evidence="2 3">HHB-10118-sp</strain>
    </source>
</reference>
<feature type="chain" id="PRO_5003885205" evidence="1">
    <location>
        <begin position="24"/>
        <end position="187"/>
    </location>
</feature>
<feature type="signal peptide" evidence="1">
    <location>
        <begin position="1"/>
        <end position="23"/>
    </location>
</feature>
<dbReference type="OrthoDB" id="3361196at2759"/>
<dbReference type="Proteomes" id="UP000008370">
    <property type="component" value="Unassembled WGS sequence"/>
</dbReference>